<dbReference type="EMBL" id="GEZM01052702">
    <property type="protein sequence ID" value="JAV74314.1"/>
    <property type="molecule type" value="Transcribed_RNA"/>
</dbReference>
<sequence>MIKKLVLCVFIAWITQGTSFDVAKVLLEKQLQDQTCVKELNFDSTHLSNIFDENFIVRRPIHPNTIEFYECNIRKFHLIKADGQLNREPLIDKLVRLGPLLLKDKIDDCAAHDLWQTLYNSCSAAKGTSPLEKIIDFHDCVIIELAKLSITE</sequence>
<evidence type="ECO:0000313" key="3">
    <source>
        <dbReference type="EMBL" id="KAB0803626.1"/>
    </source>
</evidence>
<evidence type="ECO:0000313" key="4">
    <source>
        <dbReference type="Proteomes" id="UP000327044"/>
    </source>
</evidence>
<dbReference type="EMBL" id="VVIM01000001">
    <property type="protein sequence ID" value="KAB0803626.1"/>
    <property type="molecule type" value="Genomic_DNA"/>
</dbReference>
<dbReference type="GO" id="GO:0005549">
    <property type="term" value="F:odorant binding"/>
    <property type="evidence" value="ECO:0007669"/>
    <property type="project" value="InterPro"/>
</dbReference>
<dbReference type="InParanoid" id="A0A1Y1LKW8"/>
<dbReference type="InterPro" id="IPR036728">
    <property type="entry name" value="PBP_GOBP_sf"/>
</dbReference>
<dbReference type="Proteomes" id="UP000327044">
    <property type="component" value="Unassembled WGS sequence"/>
</dbReference>
<dbReference type="AlphaFoldDB" id="A0A1Y1LKW8"/>
<dbReference type="Gene3D" id="1.10.238.20">
    <property type="entry name" value="Pheromone/general odorant binding protein domain"/>
    <property type="match status" value="1"/>
</dbReference>
<reference evidence="3 4" key="2">
    <citation type="journal article" date="2018" name="Elife">
        <title>Firefly genomes illuminate parallel origins of bioluminescence in beetles.</title>
        <authorList>
            <person name="Fallon T.R."/>
            <person name="Lower S.E."/>
            <person name="Chang C.H."/>
            <person name="Bessho-Uehara M."/>
            <person name="Martin G.J."/>
            <person name="Bewick A.J."/>
            <person name="Behringer M."/>
            <person name="Debat H.J."/>
            <person name="Wong I."/>
            <person name="Day J.C."/>
            <person name="Suvorov A."/>
            <person name="Silva C.J."/>
            <person name="Stanger-Hall K.F."/>
            <person name="Hall D.W."/>
            <person name="Schmitz R.J."/>
            <person name="Nelson D.R."/>
            <person name="Lewis S.M."/>
            <person name="Shigenobu S."/>
            <person name="Bybee S.M."/>
            <person name="Larracuente A.M."/>
            <person name="Oba Y."/>
            <person name="Weng J.K."/>
        </authorList>
    </citation>
    <scope>NUCLEOTIDE SEQUENCE [LARGE SCALE GENOMIC DNA]</scope>
    <source>
        <strain evidence="3">1611_PpyrPB1</strain>
        <tissue evidence="3">Whole body</tissue>
    </source>
</reference>
<accession>A0A1Y1LKW8</accession>
<feature type="signal peptide" evidence="1">
    <location>
        <begin position="1"/>
        <end position="19"/>
    </location>
</feature>
<evidence type="ECO:0000256" key="1">
    <source>
        <dbReference type="SAM" id="SignalP"/>
    </source>
</evidence>
<dbReference type="Pfam" id="PF01395">
    <property type="entry name" value="PBP_GOBP"/>
    <property type="match status" value="1"/>
</dbReference>
<gene>
    <name evidence="3" type="ORF">PPYR_00596</name>
</gene>
<name>A0A1Y1LKW8_PHOPY</name>
<keyword evidence="4" id="KW-1185">Reference proteome</keyword>
<feature type="chain" id="PRO_5036029830" evidence="1">
    <location>
        <begin position="20"/>
        <end position="152"/>
    </location>
</feature>
<protein>
    <submittedName>
        <fullName evidence="2">Uncharacterized protein</fullName>
    </submittedName>
</protein>
<dbReference type="InterPro" id="IPR006170">
    <property type="entry name" value="PBP/GOBP"/>
</dbReference>
<reference evidence="2" key="1">
    <citation type="journal article" date="2016" name="Sci. Rep.">
        <title>Molecular characterization of firefly nuptial gifts: a multi-omics approach sheds light on postcopulatory sexual selection.</title>
        <authorList>
            <person name="Al-Wathiqui N."/>
            <person name="Fallon T.R."/>
            <person name="South A."/>
            <person name="Weng J.K."/>
            <person name="Lewis S.M."/>
        </authorList>
    </citation>
    <scope>NUCLEOTIDE SEQUENCE</scope>
</reference>
<evidence type="ECO:0000313" key="2">
    <source>
        <dbReference type="EMBL" id="JAV74314.1"/>
    </source>
</evidence>
<reference evidence="3" key="3">
    <citation type="submission" date="2019-08" db="EMBL/GenBank/DDBJ databases">
        <authorList>
            <consortium name="Photinus pyralis genome working group"/>
            <person name="Fallon T.R."/>
            <person name="Sander Lower S.E."/>
            <person name="Weng J.-K."/>
        </authorList>
    </citation>
    <scope>NUCLEOTIDE SEQUENCE</scope>
    <source>
        <strain evidence="3">1611_PpyrPB1</strain>
        <tissue evidence="3">Whole body</tissue>
    </source>
</reference>
<keyword evidence="1" id="KW-0732">Signal</keyword>
<dbReference type="SUPFAM" id="SSF47565">
    <property type="entry name" value="Insect pheromone/odorant-binding proteins"/>
    <property type="match status" value="1"/>
</dbReference>
<proteinExistence type="predicted"/>
<organism evidence="2">
    <name type="scientific">Photinus pyralis</name>
    <name type="common">Common eastern firefly</name>
    <name type="synonym">Lampyris pyralis</name>
    <dbReference type="NCBI Taxonomy" id="7054"/>
    <lineage>
        <taxon>Eukaryota</taxon>
        <taxon>Metazoa</taxon>
        <taxon>Ecdysozoa</taxon>
        <taxon>Arthropoda</taxon>
        <taxon>Hexapoda</taxon>
        <taxon>Insecta</taxon>
        <taxon>Pterygota</taxon>
        <taxon>Neoptera</taxon>
        <taxon>Endopterygota</taxon>
        <taxon>Coleoptera</taxon>
        <taxon>Polyphaga</taxon>
        <taxon>Elateriformia</taxon>
        <taxon>Elateroidea</taxon>
        <taxon>Lampyridae</taxon>
        <taxon>Lampyrinae</taxon>
        <taxon>Photinus</taxon>
    </lineage>
</organism>